<sequence>MRLHSTLRRRCIENLRPWLFAFAGGGRGGKDDDHHGPRRRGRGGGVRDRNRILIAKCARSQRCGRHGDSYTQSAFDTILAGYVTVFFHLDSGYTQHQWQCGTCCASATTPHAWRARHRSIYFHGGARRGFKVGAGELQLTWLSSLRCLRVHRHQRSS</sequence>
<organism evidence="1">
    <name type="scientific">Oryza sativa subsp. japonica</name>
    <name type="common">Rice</name>
    <dbReference type="NCBI Taxonomy" id="39947"/>
    <lineage>
        <taxon>Eukaryota</taxon>
        <taxon>Viridiplantae</taxon>
        <taxon>Streptophyta</taxon>
        <taxon>Embryophyta</taxon>
        <taxon>Tracheophyta</taxon>
        <taxon>Spermatophyta</taxon>
        <taxon>Magnoliopsida</taxon>
        <taxon>Liliopsida</taxon>
        <taxon>Poales</taxon>
        <taxon>Poaceae</taxon>
        <taxon>BOP clade</taxon>
        <taxon>Oryzoideae</taxon>
        <taxon>Oryzeae</taxon>
        <taxon>Oryzinae</taxon>
        <taxon>Oryza</taxon>
        <taxon>Oryza sativa</taxon>
    </lineage>
</organism>
<gene>
    <name evidence="1" type="ORF">OsJ_01923</name>
</gene>
<evidence type="ECO:0000313" key="1">
    <source>
        <dbReference type="EMBL" id="EEE54648.1"/>
    </source>
</evidence>
<protein>
    <submittedName>
        <fullName evidence="1">Uncharacterized protein</fullName>
    </submittedName>
</protein>
<proteinExistence type="predicted"/>
<reference evidence="1" key="2">
    <citation type="submission" date="2008-12" db="EMBL/GenBank/DDBJ databases">
        <title>Improved gene annotation of the rice (Oryza sativa) genomes.</title>
        <authorList>
            <person name="Wang J."/>
            <person name="Li R."/>
            <person name="Fan W."/>
            <person name="Huang Q."/>
            <person name="Zhang J."/>
            <person name="Zhou Y."/>
            <person name="Hu Y."/>
            <person name="Zi S."/>
            <person name="Li J."/>
            <person name="Ni P."/>
            <person name="Zheng H."/>
            <person name="Zhang Y."/>
            <person name="Zhao M."/>
            <person name="Hao Q."/>
            <person name="McDermott J."/>
            <person name="Samudrala R."/>
            <person name="Kristiansen K."/>
            <person name="Wong G.K.-S."/>
        </authorList>
    </citation>
    <scope>NUCLEOTIDE SEQUENCE</scope>
</reference>
<name>A0A8J8XM49_ORYSJ</name>
<dbReference type="AlphaFoldDB" id="A0A8J8XM49"/>
<accession>A0A8J8XM49</accession>
<reference evidence="1" key="1">
    <citation type="journal article" date="2005" name="PLoS Biol.">
        <title>The genomes of Oryza sativa: a history of duplications.</title>
        <authorList>
            <person name="Yu J."/>
            <person name="Wang J."/>
            <person name="Lin W."/>
            <person name="Li S."/>
            <person name="Li H."/>
            <person name="Zhou J."/>
            <person name="Ni P."/>
            <person name="Dong W."/>
            <person name="Hu S."/>
            <person name="Zeng C."/>
            <person name="Zhang J."/>
            <person name="Zhang Y."/>
            <person name="Li R."/>
            <person name="Xu Z."/>
            <person name="Li S."/>
            <person name="Li X."/>
            <person name="Zheng H."/>
            <person name="Cong L."/>
            <person name="Lin L."/>
            <person name="Yin J."/>
            <person name="Geng J."/>
            <person name="Li G."/>
            <person name="Shi J."/>
            <person name="Liu J."/>
            <person name="Lv H."/>
            <person name="Li J."/>
            <person name="Wang J."/>
            <person name="Deng Y."/>
            <person name="Ran L."/>
            <person name="Shi X."/>
            <person name="Wang X."/>
            <person name="Wu Q."/>
            <person name="Li C."/>
            <person name="Ren X."/>
            <person name="Wang J."/>
            <person name="Wang X."/>
            <person name="Li D."/>
            <person name="Liu D."/>
            <person name="Zhang X."/>
            <person name="Ji Z."/>
            <person name="Zhao W."/>
            <person name="Sun Y."/>
            <person name="Zhang Z."/>
            <person name="Bao J."/>
            <person name="Han Y."/>
            <person name="Dong L."/>
            <person name="Ji J."/>
            <person name="Chen P."/>
            <person name="Wu S."/>
            <person name="Liu J."/>
            <person name="Xiao Y."/>
            <person name="Bu D."/>
            <person name="Tan J."/>
            <person name="Yang L."/>
            <person name="Ye C."/>
            <person name="Zhang J."/>
            <person name="Xu J."/>
            <person name="Zhou Y."/>
            <person name="Yu Y."/>
            <person name="Zhang B."/>
            <person name="Zhuang S."/>
            <person name="Wei H."/>
            <person name="Liu B."/>
            <person name="Lei M."/>
            <person name="Yu H."/>
            <person name="Li Y."/>
            <person name="Xu H."/>
            <person name="Wei S."/>
            <person name="He X."/>
            <person name="Fang L."/>
            <person name="Zhang Z."/>
            <person name="Zhang Y."/>
            <person name="Huang X."/>
            <person name="Su Z."/>
            <person name="Tong W."/>
            <person name="Li J."/>
            <person name="Tong Z."/>
            <person name="Li S."/>
            <person name="Ye J."/>
            <person name="Wang L."/>
            <person name="Fang L."/>
            <person name="Lei T."/>
            <person name="Chen C."/>
            <person name="Chen H."/>
            <person name="Xu Z."/>
            <person name="Li H."/>
            <person name="Huang H."/>
            <person name="Zhang F."/>
            <person name="Xu H."/>
            <person name="Li N."/>
            <person name="Zhao C."/>
            <person name="Li S."/>
            <person name="Dong L."/>
            <person name="Huang Y."/>
            <person name="Li L."/>
            <person name="Xi Y."/>
            <person name="Qi Q."/>
            <person name="Li W."/>
            <person name="Zhang B."/>
            <person name="Hu W."/>
            <person name="Zhang Y."/>
            <person name="Tian X."/>
            <person name="Jiao Y."/>
            <person name="Liang X."/>
            <person name="Jin J."/>
            <person name="Gao L."/>
            <person name="Zheng W."/>
            <person name="Hao B."/>
            <person name="Liu S."/>
            <person name="Wang W."/>
            <person name="Yuan L."/>
            <person name="Cao M."/>
            <person name="McDermott J."/>
            <person name="Samudrala R."/>
            <person name="Wang J."/>
            <person name="Wong G.K."/>
            <person name="Yang H."/>
        </authorList>
    </citation>
    <scope>NUCLEOTIDE SEQUENCE [LARGE SCALE GENOMIC DNA]</scope>
</reference>
<dbReference type="Proteomes" id="UP000007752">
    <property type="component" value="Chromosome 1"/>
</dbReference>
<dbReference type="EMBL" id="CM000138">
    <property type="protein sequence ID" value="EEE54648.1"/>
    <property type="molecule type" value="Genomic_DNA"/>
</dbReference>